<evidence type="ECO:0000313" key="5">
    <source>
        <dbReference type="Proteomes" id="UP000092213"/>
    </source>
</evidence>
<dbReference type="InterPro" id="IPR016181">
    <property type="entry name" value="Acyl_CoA_acyltransferase"/>
</dbReference>
<feature type="domain" description="N-acetyltransferase" evidence="3">
    <location>
        <begin position="4"/>
        <end position="151"/>
    </location>
</feature>
<name>A0A193FTW3_9BORD</name>
<dbReference type="InterPro" id="IPR000182">
    <property type="entry name" value="GNAT_dom"/>
</dbReference>
<keyword evidence="1 4" id="KW-0808">Transferase</keyword>
<dbReference type="InterPro" id="IPR050832">
    <property type="entry name" value="Bact_Acetyltransf"/>
</dbReference>
<keyword evidence="2" id="KW-0012">Acyltransferase</keyword>
<dbReference type="AlphaFoldDB" id="A0A193FTW3"/>
<gene>
    <name evidence="4" type="ORF">BAU08_06755</name>
</gene>
<dbReference type="STRING" id="463025.BAU08_06755"/>
<dbReference type="Pfam" id="PF00583">
    <property type="entry name" value="Acetyltransf_1"/>
    <property type="match status" value="1"/>
</dbReference>
<dbReference type="SUPFAM" id="SSF55729">
    <property type="entry name" value="Acyl-CoA N-acyltransferases (Nat)"/>
    <property type="match status" value="1"/>
</dbReference>
<dbReference type="RefSeq" id="WP_066668679.1">
    <property type="nucleotide sequence ID" value="NZ_CP016171.1"/>
</dbReference>
<evidence type="ECO:0000313" key="4">
    <source>
        <dbReference type="EMBL" id="ANN71075.1"/>
    </source>
</evidence>
<reference evidence="4 5" key="1">
    <citation type="submission" date="2016-06" db="EMBL/GenBank/DDBJ databases">
        <title>Complete genome sequences of Bordetella bronchialis and Bordetella flabilis.</title>
        <authorList>
            <person name="LiPuma J.J."/>
            <person name="Spilker T."/>
        </authorList>
    </citation>
    <scope>NUCLEOTIDE SEQUENCE [LARGE SCALE GENOMIC DNA]</scope>
    <source>
        <strain evidence="4 5">AU17976</strain>
    </source>
</reference>
<dbReference type="CDD" id="cd04301">
    <property type="entry name" value="NAT_SF"/>
    <property type="match status" value="1"/>
</dbReference>
<dbReference type="Proteomes" id="UP000092213">
    <property type="component" value="Chromosome"/>
</dbReference>
<organism evidence="4 5">
    <name type="scientific">Bordetella bronchialis</name>
    <dbReference type="NCBI Taxonomy" id="463025"/>
    <lineage>
        <taxon>Bacteria</taxon>
        <taxon>Pseudomonadati</taxon>
        <taxon>Pseudomonadota</taxon>
        <taxon>Betaproteobacteria</taxon>
        <taxon>Burkholderiales</taxon>
        <taxon>Alcaligenaceae</taxon>
        <taxon>Bordetella</taxon>
    </lineage>
</organism>
<dbReference type="PROSITE" id="PS51186">
    <property type="entry name" value="GNAT"/>
    <property type="match status" value="1"/>
</dbReference>
<dbReference type="GO" id="GO:0016747">
    <property type="term" value="F:acyltransferase activity, transferring groups other than amino-acyl groups"/>
    <property type="evidence" value="ECO:0007669"/>
    <property type="project" value="InterPro"/>
</dbReference>
<dbReference type="PANTHER" id="PTHR43877">
    <property type="entry name" value="AMINOALKYLPHOSPHONATE N-ACETYLTRANSFERASE-RELATED-RELATED"/>
    <property type="match status" value="1"/>
</dbReference>
<proteinExistence type="predicted"/>
<sequence length="151" mass="17666">MSPTLIRPIEARDEARWRTLWDAYTRFYEREPDEAVTRHTWARILDPGTPVHAIVAEDAGQVIGIANYLLHENTSTLTPVCYLQDLFVDPGVRARGTGKLLIDWLVDQMKAHNWSRLYWQTRENNYRARGLYDKYTAHSGFVRYVINNEDI</sequence>
<dbReference type="EMBL" id="CP016171">
    <property type="protein sequence ID" value="ANN71075.1"/>
    <property type="molecule type" value="Genomic_DNA"/>
</dbReference>
<evidence type="ECO:0000256" key="1">
    <source>
        <dbReference type="ARBA" id="ARBA00022679"/>
    </source>
</evidence>
<evidence type="ECO:0000259" key="3">
    <source>
        <dbReference type="PROSITE" id="PS51186"/>
    </source>
</evidence>
<dbReference type="Gene3D" id="3.40.630.30">
    <property type="match status" value="1"/>
</dbReference>
<evidence type="ECO:0000256" key="2">
    <source>
        <dbReference type="ARBA" id="ARBA00023315"/>
    </source>
</evidence>
<protein>
    <submittedName>
        <fullName evidence="4">Acetyltransferase</fullName>
    </submittedName>
</protein>
<accession>A0A193FTW3</accession>